<name>A0A8S0WB21_9GAMM</name>
<organism evidence="8 9">
    <name type="scientific">Candidatus Methylobacter favarea</name>
    <dbReference type="NCBI Taxonomy" id="2707345"/>
    <lineage>
        <taxon>Bacteria</taxon>
        <taxon>Pseudomonadati</taxon>
        <taxon>Pseudomonadota</taxon>
        <taxon>Gammaproteobacteria</taxon>
        <taxon>Methylococcales</taxon>
        <taxon>Methylococcaceae</taxon>
        <taxon>Methylobacter</taxon>
    </lineage>
</organism>
<dbReference type="RefSeq" id="WP_174626197.1">
    <property type="nucleotide sequence ID" value="NZ_CADCXN010000069.1"/>
</dbReference>
<keyword evidence="1" id="KW-0001">2Fe-2S</keyword>
<dbReference type="PROSITE" id="PS51354">
    <property type="entry name" value="GLUTAREDOXIN_2"/>
    <property type="match status" value="1"/>
</dbReference>
<evidence type="ECO:0000256" key="5">
    <source>
        <dbReference type="ARBA" id="ARBA00023284"/>
    </source>
</evidence>
<comment type="similarity">
    <text evidence="6">Belongs to the BolA/IbaG family.</text>
</comment>
<keyword evidence="4" id="KW-0411">Iron-sulfur</keyword>
<dbReference type="CDD" id="cd03028">
    <property type="entry name" value="GRX_PICOT_like"/>
    <property type="match status" value="1"/>
</dbReference>
<proteinExistence type="inferred from homology"/>
<gene>
    <name evidence="8" type="ORF">METHB2_40019</name>
</gene>
<dbReference type="InterPro" id="IPR004480">
    <property type="entry name" value="Monothiol_GRX-rel"/>
</dbReference>
<dbReference type="GO" id="GO:0046872">
    <property type="term" value="F:metal ion binding"/>
    <property type="evidence" value="ECO:0007669"/>
    <property type="project" value="UniProtKB-KW"/>
</dbReference>
<dbReference type="Gene3D" id="3.30.300.90">
    <property type="entry name" value="BolA-like"/>
    <property type="match status" value="1"/>
</dbReference>
<dbReference type="Pfam" id="PF01722">
    <property type="entry name" value="BolA"/>
    <property type="match status" value="1"/>
</dbReference>
<protein>
    <submittedName>
        <fullName evidence="8">Glutaredoxin-like protein</fullName>
    </submittedName>
</protein>
<reference evidence="8 9" key="1">
    <citation type="submission" date="2020-02" db="EMBL/GenBank/DDBJ databases">
        <authorList>
            <person name="Hogendoorn C."/>
        </authorList>
    </citation>
    <scope>NUCLEOTIDE SEQUENCE [LARGE SCALE GENOMIC DNA]</scope>
    <source>
        <strain evidence="8">METHB21</strain>
    </source>
</reference>
<sequence>MRTEDKICKQLAANPIILYMKGIPANPQCGFSAKAVGLLNAANIPYAYVNVLEAPFIREKLPGISRWPTYPQLFVNGELVGGCDIIEAMSNNGSLLPLLTAAAPKKAEAANDALTTGEVEQLVRQGITDADVIVEGEGCDLVITVVSSQFSDLALVKKQQLVMATLTGPLASDKLHAVSVKAYTPDEWRHRQRNQETGLLQIQH</sequence>
<dbReference type="Pfam" id="PF00462">
    <property type="entry name" value="Glutaredoxin"/>
    <property type="match status" value="1"/>
</dbReference>
<dbReference type="AlphaFoldDB" id="A0A8S0WB21"/>
<dbReference type="GO" id="GO:0051537">
    <property type="term" value="F:2 iron, 2 sulfur cluster binding"/>
    <property type="evidence" value="ECO:0007669"/>
    <property type="project" value="UniProtKB-KW"/>
</dbReference>
<keyword evidence="3" id="KW-0408">Iron</keyword>
<evidence type="ECO:0000256" key="1">
    <source>
        <dbReference type="ARBA" id="ARBA00022714"/>
    </source>
</evidence>
<dbReference type="InterPro" id="IPR002109">
    <property type="entry name" value="Glutaredoxin"/>
</dbReference>
<dbReference type="SUPFAM" id="SSF82657">
    <property type="entry name" value="BolA-like"/>
    <property type="match status" value="1"/>
</dbReference>
<accession>A0A8S0WB21</accession>
<feature type="domain" description="Glutaredoxin" evidence="7">
    <location>
        <begin position="16"/>
        <end position="80"/>
    </location>
</feature>
<dbReference type="InterPro" id="IPR002634">
    <property type="entry name" value="BolA"/>
</dbReference>
<dbReference type="InterPro" id="IPR036065">
    <property type="entry name" value="BolA-like_sf"/>
</dbReference>
<dbReference type="EMBL" id="CADCXN010000069">
    <property type="protein sequence ID" value="CAA9891319.1"/>
    <property type="molecule type" value="Genomic_DNA"/>
</dbReference>
<dbReference type="InterPro" id="IPR033658">
    <property type="entry name" value="GRX_PICOT-like"/>
</dbReference>
<keyword evidence="2" id="KW-0479">Metal-binding</keyword>
<evidence type="ECO:0000259" key="7">
    <source>
        <dbReference type="Pfam" id="PF00462"/>
    </source>
</evidence>
<evidence type="ECO:0000256" key="6">
    <source>
        <dbReference type="RuleBase" id="RU003860"/>
    </source>
</evidence>
<evidence type="ECO:0000313" key="8">
    <source>
        <dbReference type="EMBL" id="CAA9891319.1"/>
    </source>
</evidence>
<dbReference type="InterPro" id="IPR036249">
    <property type="entry name" value="Thioredoxin-like_sf"/>
</dbReference>
<dbReference type="Proteomes" id="UP000494216">
    <property type="component" value="Unassembled WGS sequence"/>
</dbReference>
<dbReference type="SUPFAM" id="SSF52833">
    <property type="entry name" value="Thioredoxin-like"/>
    <property type="match status" value="1"/>
</dbReference>
<dbReference type="Gene3D" id="3.40.30.10">
    <property type="entry name" value="Glutaredoxin"/>
    <property type="match status" value="1"/>
</dbReference>
<evidence type="ECO:0000256" key="2">
    <source>
        <dbReference type="ARBA" id="ARBA00022723"/>
    </source>
</evidence>
<dbReference type="PANTHER" id="PTHR10293:SF72">
    <property type="entry name" value="MONOTHIOL GLUTAREDOXIN-S14, CHLOROPLASTIC"/>
    <property type="match status" value="1"/>
</dbReference>
<keyword evidence="9" id="KW-1185">Reference proteome</keyword>
<dbReference type="PANTHER" id="PTHR10293">
    <property type="entry name" value="GLUTAREDOXIN FAMILY MEMBER"/>
    <property type="match status" value="1"/>
</dbReference>
<evidence type="ECO:0000256" key="3">
    <source>
        <dbReference type="ARBA" id="ARBA00023004"/>
    </source>
</evidence>
<evidence type="ECO:0000313" key="9">
    <source>
        <dbReference type="Proteomes" id="UP000494216"/>
    </source>
</evidence>
<comment type="caution">
    <text evidence="8">The sequence shown here is derived from an EMBL/GenBank/DDBJ whole genome shotgun (WGS) entry which is preliminary data.</text>
</comment>
<dbReference type="NCBIfam" id="TIGR00365">
    <property type="entry name" value="Grx4 family monothiol glutaredoxin"/>
    <property type="match status" value="1"/>
</dbReference>
<evidence type="ECO:0000256" key="4">
    <source>
        <dbReference type="ARBA" id="ARBA00023014"/>
    </source>
</evidence>
<keyword evidence="5" id="KW-0676">Redox-active center</keyword>